<name>A0A8S5P1D2_9CAUD</name>
<reference evidence="1" key="1">
    <citation type="journal article" date="2021" name="Proc. Natl. Acad. Sci. U.S.A.">
        <title>A Catalog of Tens of Thousands of Viruses from Human Metagenomes Reveals Hidden Associations with Chronic Diseases.</title>
        <authorList>
            <person name="Tisza M.J."/>
            <person name="Buck C.B."/>
        </authorList>
    </citation>
    <scope>NUCLEOTIDE SEQUENCE</scope>
    <source>
        <strain evidence="1">CtiMP24</strain>
    </source>
</reference>
<protein>
    <submittedName>
        <fullName evidence="1">Uncharacterized protein</fullName>
    </submittedName>
</protein>
<proteinExistence type="predicted"/>
<dbReference type="EMBL" id="BK015297">
    <property type="protein sequence ID" value="DAE00028.1"/>
    <property type="molecule type" value="Genomic_DNA"/>
</dbReference>
<organism evidence="1">
    <name type="scientific">Siphoviridae sp. ctiMP24</name>
    <dbReference type="NCBI Taxonomy" id="2825621"/>
    <lineage>
        <taxon>Viruses</taxon>
        <taxon>Duplodnaviria</taxon>
        <taxon>Heunggongvirae</taxon>
        <taxon>Uroviricota</taxon>
        <taxon>Caudoviricetes</taxon>
    </lineage>
</organism>
<sequence length="488" mass="52321">MIQHKLTVSKDIIEPIPLIIPSGNVETHELVFDFSADWDGLKKIAVFTRDGTVKEYTIDDAARTVPGDMLSEPGTLTVGVYGYIVDGENLVKRLSTNIINLLVIKGAYASADPGEDVPPSAYEQLSTKVDDHIADKDNPHKVTASQVGAYSKAEIDTALAGKLDKVKSLVRVYPGVYATESTDGTPQLITATSDLSYIGAGGGYIPLYAAGGQLKTAEPTADDSAANKAYVDEKAKVSDVKVAGTSVVADGTANIPNVLALGDDGKLRVVNAPDKMKWTGPLGVDNTGLLTTAAPNNIVIDNRTASSIQFLNCAYLDYAVKAAMCDGKGEAWTSEEQAAARERMGTDKPYELIEEITLTKQTALLTRDKWPNGDAYSFSKVRVEVDSNTIESGGFTVYVRYENNNVPHTWAVMTTTGKAYFATFTGCVENGTLTETLVNTVTKRENSGGLQQTGAHTQISAIRFVRLWITAASANNVGTKIRIYGVRV</sequence>
<evidence type="ECO:0000313" key="1">
    <source>
        <dbReference type="EMBL" id="DAE00028.1"/>
    </source>
</evidence>
<accession>A0A8S5P1D2</accession>